<evidence type="ECO:0000313" key="2">
    <source>
        <dbReference type="Proteomes" id="UP001732700"/>
    </source>
</evidence>
<dbReference type="Proteomes" id="UP001732700">
    <property type="component" value="Chromosome 5D"/>
</dbReference>
<protein>
    <submittedName>
        <fullName evidence="1">Uncharacterized protein</fullName>
    </submittedName>
</protein>
<proteinExistence type="predicted"/>
<accession>A0ACD5YBJ6</accession>
<dbReference type="EnsemblPlants" id="AVESA.00010b.r2.5DG0944810.1">
    <property type="protein sequence ID" value="AVESA.00010b.r2.5DG0944810.1.CDS"/>
    <property type="gene ID" value="AVESA.00010b.r2.5DG0944810"/>
</dbReference>
<reference evidence="1" key="2">
    <citation type="submission" date="2025-09" db="UniProtKB">
        <authorList>
            <consortium name="EnsemblPlants"/>
        </authorList>
    </citation>
    <scope>IDENTIFICATION</scope>
</reference>
<evidence type="ECO:0000313" key="1">
    <source>
        <dbReference type="EnsemblPlants" id="AVESA.00010b.r2.5DG0944810.1.CDS"/>
    </source>
</evidence>
<reference evidence="1" key="1">
    <citation type="submission" date="2021-05" db="EMBL/GenBank/DDBJ databases">
        <authorList>
            <person name="Scholz U."/>
            <person name="Mascher M."/>
            <person name="Fiebig A."/>
        </authorList>
    </citation>
    <scope>NUCLEOTIDE SEQUENCE [LARGE SCALE GENOMIC DNA]</scope>
</reference>
<organism evidence="1 2">
    <name type="scientific">Avena sativa</name>
    <name type="common">Oat</name>
    <dbReference type="NCBI Taxonomy" id="4498"/>
    <lineage>
        <taxon>Eukaryota</taxon>
        <taxon>Viridiplantae</taxon>
        <taxon>Streptophyta</taxon>
        <taxon>Embryophyta</taxon>
        <taxon>Tracheophyta</taxon>
        <taxon>Spermatophyta</taxon>
        <taxon>Magnoliopsida</taxon>
        <taxon>Liliopsida</taxon>
        <taxon>Poales</taxon>
        <taxon>Poaceae</taxon>
        <taxon>BOP clade</taxon>
        <taxon>Pooideae</taxon>
        <taxon>Poodae</taxon>
        <taxon>Poeae</taxon>
        <taxon>Poeae Chloroplast Group 1 (Aveneae type)</taxon>
        <taxon>Aveninae</taxon>
        <taxon>Avena</taxon>
    </lineage>
</organism>
<name>A0ACD5YBJ6_AVESA</name>
<keyword evidence="2" id="KW-1185">Reference proteome</keyword>
<sequence>MGRRFLSRSCRTRTRFDETVRGPGPTYAYAAHYPRPESRSRHPSKRKISIPTRPISIPKAAAAATMIHSGCHAVRMVTSLFRRCYNRRRGYEPIPPCEAEEKGESGNAQMDPLCEEEEEDYADGSKEELYEEAAVWKKLKEEGESHEACGERLLARFRSGGGTSFAAYKDLHYAAFFYAQAGSWRKAALAYGELAAYCRKTGRQLSTGSALLRSAKCYSEIEDRSLEEMVATKLALDEALPLFVNRHDLWLAATTCSELAEFHMDRNELHSALVFYQRAAGYHGARKPGYDRDFTLRADHVRFLLANQETLRANGDLPIDDYKRKSTGYMKPTDPDWSRRLTSLFSTTSIAHDIYYLRGLLYVSLLKTRAPALKNQDVTTV</sequence>